<keyword evidence="8 10" id="KW-0975">Bacterial flagellum</keyword>
<evidence type="ECO:0000256" key="6">
    <source>
        <dbReference type="ARBA" id="ARBA00022989"/>
    </source>
</evidence>
<gene>
    <name evidence="11" type="primary">fliR</name>
    <name evidence="11" type="ORF">GCM10011369_20080</name>
</gene>
<protein>
    <recommendedName>
        <fullName evidence="3 9">Flagellar biosynthetic protein FliR</fullName>
    </recommendedName>
</protein>
<evidence type="ECO:0000256" key="7">
    <source>
        <dbReference type="ARBA" id="ARBA00023136"/>
    </source>
</evidence>
<dbReference type="PANTHER" id="PTHR30065">
    <property type="entry name" value="FLAGELLAR BIOSYNTHETIC PROTEIN FLIR"/>
    <property type="match status" value="1"/>
</dbReference>
<accession>A0A8J2U597</accession>
<sequence>MRIRMALAVALAVAIQPMLPPMPDIELFSIAGFLVTAQEMIIGFAVGLASQLLIASFVLAGQIVGMQTSLGFANIVDPMNGQQVPAVGQFFLLLASLVFLAFDGHIALLLAISKSFHSLPVGLHSLAEVNFFEMVAWAGWMYTAALSMALSSVVALLLINFSFGVMTRAAPQLNIFSIGFPITMLSGLLILWLTIGNFATHFERQWHRHLDLVCDLLLLNC</sequence>
<evidence type="ECO:0000256" key="2">
    <source>
        <dbReference type="ARBA" id="ARBA00009772"/>
    </source>
</evidence>
<organism evidence="11 12">
    <name type="scientific">Neiella marina</name>
    <dbReference type="NCBI Taxonomy" id="508461"/>
    <lineage>
        <taxon>Bacteria</taxon>
        <taxon>Pseudomonadati</taxon>
        <taxon>Pseudomonadota</taxon>
        <taxon>Gammaproteobacteria</taxon>
        <taxon>Alteromonadales</taxon>
        <taxon>Echinimonadaceae</taxon>
        <taxon>Neiella</taxon>
    </lineage>
</organism>
<comment type="subcellular location">
    <subcellularLocation>
        <location evidence="10">Cell membrane</location>
        <topology evidence="10">Multi-pass membrane protein</topology>
    </subcellularLocation>
    <subcellularLocation>
        <location evidence="10">Bacterial flagellum basal body</location>
    </subcellularLocation>
</comment>
<dbReference type="GO" id="GO:0009425">
    <property type="term" value="C:bacterial-type flagellum basal body"/>
    <property type="evidence" value="ECO:0007669"/>
    <property type="project" value="UniProtKB-SubCell"/>
</dbReference>
<feature type="transmembrane region" description="Helical" evidence="10">
    <location>
        <begin position="41"/>
        <end position="65"/>
    </location>
</feature>
<dbReference type="InterPro" id="IPR006303">
    <property type="entry name" value="FliR"/>
</dbReference>
<keyword evidence="6 10" id="KW-1133">Transmembrane helix</keyword>
<evidence type="ECO:0000256" key="8">
    <source>
        <dbReference type="ARBA" id="ARBA00023143"/>
    </source>
</evidence>
<dbReference type="GO" id="GO:0044780">
    <property type="term" value="P:bacterial-type flagellum assembly"/>
    <property type="evidence" value="ECO:0007669"/>
    <property type="project" value="UniProtKB-UniRule"/>
</dbReference>
<name>A0A8J2U597_9GAMM</name>
<comment type="caution">
    <text evidence="11">The sequence shown here is derived from an EMBL/GenBank/DDBJ whole genome shotgun (WGS) entry which is preliminary data.</text>
</comment>
<dbReference type="AlphaFoldDB" id="A0A8J2U597"/>
<feature type="transmembrane region" description="Helical" evidence="10">
    <location>
        <begin position="140"/>
        <end position="161"/>
    </location>
</feature>
<keyword evidence="5 10" id="KW-0812">Transmembrane</keyword>
<comment type="similarity">
    <text evidence="2 10">Belongs to the FliR/MopE/SpaR family.</text>
</comment>
<feature type="transmembrane region" description="Helical" evidence="10">
    <location>
        <begin position="86"/>
        <end position="112"/>
    </location>
</feature>
<proteinExistence type="inferred from homology"/>
<keyword evidence="12" id="KW-1185">Reference proteome</keyword>
<evidence type="ECO:0000313" key="12">
    <source>
        <dbReference type="Proteomes" id="UP000619743"/>
    </source>
</evidence>
<evidence type="ECO:0000256" key="4">
    <source>
        <dbReference type="ARBA" id="ARBA00022475"/>
    </source>
</evidence>
<evidence type="ECO:0000256" key="5">
    <source>
        <dbReference type="ARBA" id="ARBA00022692"/>
    </source>
</evidence>
<evidence type="ECO:0000256" key="9">
    <source>
        <dbReference type="NCBIfam" id="TIGR01400"/>
    </source>
</evidence>
<dbReference type="PANTHER" id="PTHR30065:SF8">
    <property type="entry name" value="FLAGELLAR BIOSYNTHETIC PROTEIN FLIR"/>
    <property type="match status" value="1"/>
</dbReference>
<dbReference type="PRINTS" id="PR00953">
    <property type="entry name" value="TYPE3IMRPROT"/>
</dbReference>
<feature type="transmembrane region" description="Helical" evidence="10">
    <location>
        <begin position="173"/>
        <end position="195"/>
    </location>
</feature>
<dbReference type="EMBL" id="BMDX01000009">
    <property type="protein sequence ID" value="GGA78157.1"/>
    <property type="molecule type" value="Genomic_DNA"/>
</dbReference>
<evidence type="ECO:0000313" key="11">
    <source>
        <dbReference type="EMBL" id="GGA78157.1"/>
    </source>
</evidence>
<keyword evidence="11" id="KW-0969">Cilium</keyword>
<keyword evidence="11" id="KW-0966">Cell projection</keyword>
<evidence type="ECO:0000256" key="3">
    <source>
        <dbReference type="ARBA" id="ARBA00021717"/>
    </source>
</evidence>
<keyword evidence="4 10" id="KW-1003">Cell membrane</keyword>
<keyword evidence="7 10" id="KW-0472">Membrane</keyword>
<dbReference type="GO" id="GO:0006605">
    <property type="term" value="P:protein targeting"/>
    <property type="evidence" value="ECO:0007669"/>
    <property type="project" value="UniProtKB-UniRule"/>
</dbReference>
<comment type="function">
    <text evidence="1 10">Role in flagellar biosynthesis.</text>
</comment>
<dbReference type="Pfam" id="PF01311">
    <property type="entry name" value="Bac_export_1"/>
    <property type="match status" value="1"/>
</dbReference>
<dbReference type="GO" id="GO:0005886">
    <property type="term" value="C:plasma membrane"/>
    <property type="evidence" value="ECO:0007669"/>
    <property type="project" value="UniProtKB-SubCell"/>
</dbReference>
<comment type="caution">
    <text evidence="10">Lacks conserved residue(s) required for the propagation of feature annotation.</text>
</comment>
<dbReference type="InterPro" id="IPR002010">
    <property type="entry name" value="T3SS_IM_R"/>
</dbReference>
<keyword evidence="11" id="KW-0282">Flagellum</keyword>
<dbReference type="NCBIfam" id="TIGR01400">
    <property type="entry name" value="fliR"/>
    <property type="match status" value="1"/>
</dbReference>
<evidence type="ECO:0000256" key="10">
    <source>
        <dbReference type="RuleBase" id="RU362071"/>
    </source>
</evidence>
<reference evidence="12" key="1">
    <citation type="journal article" date="2019" name="Int. J. Syst. Evol. Microbiol.">
        <title>The Global Catalogue of Microorganisms (GCM) 10K type strain sequencing project: providing services to taxonomists for standard genome sequencing and annotation.</title>
        <authorList>
            <consortium name="The Broad Institute Genomics Platform"/>
            <consortium name="The Broad Institute Genome Sequencing Center for Infectious Disease"/>
            <person name="Wu L."/>
            <person name="Ma J."/>
        </authorList>
    </citation>
    <scope>NUCLEOTIDE SEQUENCE [LARGE SCALE GENOMIC DNA]</scope>
    <source>
        <strain evidence="12">CGMCC 1.10130</strain>
    </source>
</reference>
<dbReference type="Proteomes" id="UP000619743">
    <property type="component" value="Unassembled WGS sequence"/>
</dbReference>
<evidence type="ECO:0000256" key="1">
    <source>
        <dbReference type="ARBA" id="ARBA00002578"/>
    </source>
</evidence>